<proteinExistence type="predicted"/>
<accession>A0A9P8C5D5</accession>
<name>A0A9P8C5D5_9HELO</name>
<evidence type="ECO:0000256" key="1">
    <source>
        <dbReference type="SAM" id="Phobius"/>
    </source>
</evidence>
<feature type="transmembrane region" description="Helical" evidence="1">
    <location>
        <begin position="224"/>
        <end position="247"/>
    </location>
</feature>
<reference evidence="2" key="1">
    <citation type="journal article" date="2021" name="IMA Fungus">
        <title>Genomic characterization of three marine fungi, including Emericellopsis atlantica sp. nov. with signatures of a generalist lifestyle and marine biomass degradation.</title>
        <authorList>
            <person name="Hagestad O.C."/>
            <person name="Hou L."/>
            <person name="Andersen J.H."/>
            <person name="Hansen E.H."/>
            <person name="Altermark B."/>
            <person name="Li C."/>
            <person name="Kuhnert E."/>
            <person name="Cox R.J."/>
            <person name="Crous P.W."/>
            <person name="Spatafora J.W."/>
            <person name="Lail K."/>
            <person name="Amirebrahimi M."/>
            <person name="Lipzen A."/>
            <person name="Pangilinan J."/>
            <person name="Andreopoulos W."/>
            <person name="Hayes R.D."/>
            <person name="Ng V."/>
            <person name="Grigoriev I.V."/>
            <person name="Jackson S.A."/>
            <person name="Sutton T.D.S."/>
            <person name="Dobson A.D.W."/>
            <person name="Rama T."/>
        </authorList>
    </citation>
    <scope>NUCLEOTIDE SEQUENCE</scope>
    <source>
        <strain evidence="2">TRa018bII</strain>
    </source>
</reference>
<keyword evidence="1" id="KW-0472">Membrane</keyword>
<gene>
    <name evidence="2" type="ORF">BJ875DRAFT_11718</name>
</gene>
<evidence type="ECO:0000313" key="3">
    <source>
        <dbReference type="Proteomes" id="UP000824998"/>
    </source>
</evidence>
<dbReference type="EMBL" id="MU251462">
    <property type="protein sequence ID" value="KAG9234479.1"/>
    <property type="molecule type" value="Genomic_DNA"/>
</dbReference>
<keyword evidence="1" id="KW-0812">Transmembrane</keyword>
<dbReference type="AlphaFoldDB" id="A0A9P8C5D5"/>
<evidence type="ECO:0000313" key="2">
    <source>
        <dbReference type="EMBL" id="KAG9234479.1"/>
    </source>
</evidence>
<comment type="caution">
    <text evidence="2">The sequence shown here is derived from an EMBL/GenBank/DDBJ whole genome shotgun (WGS) entry which is preliminary data.</text>
</comment>
<protein>
    <submittedName>
        <fullName evidence="2">Uncharacterized protein</fullName>
    </submittedName>
</protein>
<feature type="transmembrane region" description="Helical" evidence="1">
    <location>
        <begin position="267"/>
        <end position="290"/>
    </location>
</feature>
<feature type="transmembrane region" description="Helical" evidence="1">
    <location>
        <begin position="123"/>
        <end position="150"/>
    </location>
</feature>
<feature type="transmembrane region" description="Helical" evidence="1">
    <location>
        <begin position="99"/>
        <end position="116"/>
    </location>
</feature>
<keyword evidence="3" id="KW-1185">Reference proteome</keyword>
<keyword evidence="1" id="KW-1133">Transmembrane helix</keyword>
<organism evidence="2 3">
    <name type="scientific">Amylocarpus encephaloides</name>
    <dbReference type="NCBI Taxonomy" id="45428"/>
    <lineage>
        <taxon>Eukaryota</taxon>
        <taxon>Fungi</taxon>
        <taxon>Dikarya</taxon>
        <taxon>Ascomycota</taxon>
        <taxon>Pezizomycotina</taxon>
        <taxon>Leotiomycetes</taxon>
        <taxon>Helotiales</taxon>
        <taxon>Helotiales incertae sedis</taxon>
        <taxon>Amylocarpus</taxon>
    </lineage>
</organism>
<feature type="transmembrane region" description="Helical" evidence="1">
    <location>
        <begin position="193"/>
        <end position="217"/>
    </location>
</feature>
<sequence length="423" mass="47418">MAPFSWPWSPSMHGGGAVVGGKTWEGRLGKEFQASHRESRTVPPCCITSCTYCTILLLPGLSASWAALQKCKGDVQDVVSPCMNSDIISPGTEPSLDNPPLAVAVAVALTVALAVSHSHRTRIALIALTLALLPLIWPSSDLAIIIVIIIPSQCAAASPGAVSNDALQHMNHAYRLVNIAWCPHLPSRDLAPFSVSLLFLFVTFPFRYFSFSLLFLFVTFPFRYFSFSLLFLFLPFSLLFLFVTFPFPSFFFSSLFPYFSFSSPLPFLSLALPFPSRFLFLFHVLFRCLFHEGSGRRIGRGWWRGESRTEFSGRSHHKVSCTVYSTTLYSTYSRKRFLVSVDGPARVARRDSKTDPVRRYHRRYHGVLNSRNLCETISGRRAGQVSHSVSRLLVMLRTESFASIVYTYGRLDSPSEFHLAVHC</sequence>
<dbReference type="Proteomes" id="UP000824998">
    <property type="component" value="Unassembled WGS sequence"/>
</dbReference>